<keyword evidence="1 2" id="KW-0238">DNA-binding</keyword>
<dbReference type="Pfam" id="PF00440">
    <property type="entry name" value="TetR_N"/>
    <property type="match status" value="1"/>
</dbReference>
<dbReference type="PROSITE" id="PS50977">
    <property type="entry name" value="HTH_TETR_2"/>
    <property type="match status" value="1"/>
</dbReference>
<dbReference type="InterPro" id="IPR036271">
    <property type="entry name" value="Tet_transcr_reg_TetR-rel_C_sf"/>
</dbReference>
<dbReference type="EMBL" id="CP067136">
    <property type="protein sequence ID" value="WCR08934.1"/>
    <property type="molecule type" value="Genomic_DNA"/>
</dbReference>
<dbReference type="PRINTS" id="PR00455">
    <property type="entry name" value="HTHTETR"/>
</dbReference>
<dbReference type="PANTHER" id="PTHR30055:SF196">
    <property type="entry name" value="HTH-TYPE TRANSCRIPTIONAL REGULATOR RUTR"/>
    <property type="match status" value="1"/>
</dbReference>
<feature type="DNA-binding region" description="H-T-H motif" evidence="2">
    <location>
        <begin position="37"/>
        <end position="56"/>
    </location>
</feature>
<dbReference type="InterPro" id="IPR001647">
    <property type="entry name" value="HTH_TetR"/>
</dbReference>
<dbReference type="Gene3D" id="1.10.357.10">
    <property type="entry name" value="Tetracycline Repressor, domain 2"/>
    <property type="match status" value="1"/>
</dbReference>
<dbReference type="InterPro" id="IPR050109">
    <property type="entry name" value="HTH-type_TetR-like_transc_reg"/>
</dbReference>
<evidence type="ECO:0000259" key="3">
    <source>
        <dbReference type="PROSITE" id="PS50977"/>
    </source>
</evidence>
<organism evidence="4 5">
    <name type="scientific">Paracoccus fistulariae</name>
    <dbReference type="NCBI Taxonomy" id="658446"/>
    <lineage>
        <taxon>Bacteria</taxon>
        <taxon>Pseudomonadati</taxon>
        <taxon>Pseudomonadota</taxon>
        <taxon>Alphaproteobacteria</taxon>
        <taxon>Rhodobacterales</taxon>
        <taxon>Paracoccaceae</taxon>
        <taxon>Paracoccus</taxon>
    </lineage>
</organism>
<reference evidence="4 5" key="1">
    <citation type="submission" date="2021-01" db="EMBL/GenBank/DDBJ databases">
        <title>Biogeographic distribution of Paracoccus.</title>
        <authorList>
            <person name="Hollensteiner J."/>
            <person name="Leineberger J."/>
            <person name="Brinkhoff T."/>
            <person name="Daniel R."/>
        </authorList>
    </citation>
    <scope>NUCLEOTIDE SEQUENCE [LARGE SCALE GENOMIC DNA]</scope>
    <source>
        <strain evidence="4 5">KCTC 22803</strain>
    </source>
</reference>
<dbReference type="Pfam" id="PF08362">
    <property type="entry name" value="TetR_C_3"/>
    <property type="match status" value="1"/>
</dbReference>
<feature type="domain" description="HTH tetR-type" evidence="3">
    <location>
        <begin position="14"/>
        <end position="74"/>
    </location>
</feature>
<protein>
    <submittedName>
        <fullName evidence="4">TetR family transcriptional regulator C-terminal domain-containing protein</fullName>
    </submittedName>
</protein>
<dbReference type="Proteomes" id="UP001219349">
    <property type="component" value="Chromosome"/>
</dbReference>
<evidence type="ECO:0000256" key="2">
    <source>
        <dbReference type="PROSITE-ProRule" id="PRU00335"/>
    </source>
</evidence>
<name>A0ABY7SPX7_9RHOB</name>
<dbReference type="InterPro" id="IPR009057">
    <property type="entry name" value="Homeodomain-like_sf"/>
</dbReference>
<proteinExistence type="predicted"/>
<dbReference type="SUPFAM" id="SSF48498">
    <property type="entry name" value="Tetracyclin repressor-like, C-terminal domain"/>
    <property type="match status" value="1"/>
</dbReference>
<dbReference type="InterPro" id="IPR013573">
    <property type="entry name" value="Tscrpt_reg_YcdC_C"/>
</dbReference>
<evidence type="ECO:0000256" key="1">
    <source>
        <dbReference type="ARBA" id="ARBA00023125"/>
    </source>
</evidence>
<gene>
    <name evidence="4" type="ORF">JHX87_02695</name>
</gene>
<accession>A0ABY7SPX7</accession>
<evidence type="ECO:0000313" key="5">
    <source>
        <dbReference type="Proteomes" id="UP001219349"/>
    </source>
</evidence>
<sequence length="207" mass="23656">MPEENEPRFTRIQQEKRDVILGAALNVFSAGGFRGSTIDQIAEAAGMSKPNVLYYFASKDAIYRSLLQQLLDTWLAPLRQLDPEGDPLEELLKYVRVKLYMSRDFPRESRLFAHEILEGAPQLRDVLETELKALIDAKVAILNDWIERGAIARSDPHHLIFSIWALTQHYADFETQVDAVLGAGHDPFAEAELFLDNLYRRMLAVRE</sequence>
<keyword evidence="5" id="KW-1185">Reference proteome</keyword>
<dbReference type="SUPFAM" id="SSF46689">
    <property type="entry name" value="Homeodomain-like"/>
    <property type="match status" value="1"/>
</dbReference>
<evidence type="ECO:0000313" key="4">
    <source>
        <dbReference type="EMBL" id="WCR08934.1"/>
    </source>
</evidence>
<dbReference type="PANTHER" id="PTHR30055">
    <property type="entry name" value="HTH-TYPE TRANSCRIPTIONAL REGULATOR RUTR"/>
    <property type="match status" value="1"/>
</dbReference>
<dbReference type="Gene3D" id="1.10.10.60">
    <property type="entry name" value="Homeodomain-like"/>
    <property type="match status" value="1"/>
</dbReference>